<keyword evidence="1" id="KW-0812">Transmembrane</keyword>
<feature type="transmembrane region" description="Helical" evidence="1">
    <location>
        <begin position="41"/>
        <end position="58"/>
    </location>
</feature>
<dbReference type="EMBL" id="JACIJO010000001">
    <property type="protein sequence ID" value="MBB6325569.1"/>
    <property type="molecule type" value="Genomic_DNA"/>
</dbReference>
<gene>
    <name evidence="2" type="ORF">FHS59_001184</name>
</gene>
<evidence type="ECO:0000313" key="2">
    <source>
        <dbReference type="EMBL" id="MBB6325569.1"/>
    </source>
</evidence>
<protein>
    <submittedName>
        <fullName evidence="2">Uncharacterized protein</fullName>
    </submittedName>
</protein>
<accession>A0A841MJR2</accession>
<sequence>METNFSDIQQLWQSQKAQEMDLSTLIEGLRKTESKQRREQLFMLIITPLTIGFLFWVMPWQESAGITTSLFLIALAMIGVLILSIRSKVKTLDISETSDNELYLKTQIRKLKARYIIAGKHMYVYTILLVIALNISYFILLEPLESWVRILIHTILTAAIFGFMHWQIKRKLKKYDRELKPMIEKMEGMLEAKRAGERSK</sequence>
<keyword evidence="1" id="KW-0472">Membrane</keyword>
<reference evidence="2 3" key="1">
    <citation type="submission" date="2020-08" db="EMBL/GenBank/DDBJ databases">
        <title>Genomic Encyclopedia of Type Strains, Phase IV (KMG-IV): sequencing the most valuable type-strain genomes for metagenomic binning, comparative biology and taxonomic classification.</title>
        <authorList>
            <person name="Goeker M."/>
        </authorList>
    </citation>
    <scope>NUCLEOTIDE SEQUENCE [LARGE SCALE GENOMIC DNA]</scope>
    <source>
        <strain evidence="2 3">DSM 102044</strain>
    </source>
</reference>
<dbReference type="Proteomes" id="UP000588604">
    <property type="component" value="Unassembled WGS sequence"/>
</dbReference>
<dbReference type="RefSeq" id="WP_184493915.1">
    <property type="nucleotide sequence ID" value="NZ_JACIJO010000001.1"/>
</dbReference>
<keyword evidence="1" id="KW-1133">Transmembrane helix</keyword>
<evidence type="ECO:0000256" key="1">
    <source>
        <dbReference type="SAM" id="Phobius"/>
    </source>
</evidence>
<evidence type="ECO:0000313" key="3">
    <source>
        <dbReference type="Proteomes" id="UP000588604"/>
    </source>
</evidence>
<feature type="transmembrane region" description="Helical" evidence="1">
    <location>
        <begin position="146"/>
        <end position="166"/>
    </location>
</feature>
<proteinExistence type="predicted"/>
<name>A0A841MJR2_9BACT</name>
<feature type="transmembrane region" description="Helical" evidence="1">
    <location>
        <begin position="64"/>
        <end position="85"/>
    </location>
</feature>
<dbReference type="AlphaFoldDB" id="A0A841MJR2"/>
<feature type="transmembrane region" description="Helical" evidence="1">
    <location>
        <begin position="122"/>
        <end position="140"/>
    </location>
</feature>
<keyword evidence="3" id="KW-1185">Reference proteome</keyword>
<comment type="caution">
    <text evidence="2">The sequence shown here is derived from an EMBL/GenBank/DDBJ whole genome shotgun (WGS) entry which is preliminary data.</text>
</comment>
<organism evidence="2 3">
    <name type="scientific">Algoriphagus iocasae</name>
    <dbReference type="NCBI Taxonomy" id="1836499"/>
    <lineage>
        <taxon>Bacteria</taxon>
        <taxon>Pseudomonadati</taxon>
        <taxon>Bacteroidota</taxon>
        <taxon>Cytophagia</taxon>
        <taxon>Cytophagales</taxon>
        <taxon>Cyclobacteriaceae</taxon>
        <taxon>Algoriphagus</taxon>
    </lineage>
</organism>